<dbReference type="GO" id="GO:0006511">
    <property type="term" value="P:ubiquitin-dependent protein catabolic process"/>
    <property type="evidence" value="ECO:0007669"/>
    <property type="project" value="InterPro"/>
</dbReference>
<name>T0ZTG0_9ZZZZ</name>
<reference evidence="2" key="1">
    <citation type="submission" date="2013-08" db="EMBL/GenBank/DDBJ databases">
        <authorList>
            <person name="Mendez C."/>
            <person name="Richter M."/>
            <person name="Ferrer M."/>
            <person name="Sanchez J."/>
        </authorList>
    </citation>
    <scope>NUCLEOTIDE SEQUENCE</scope>
</reference>
<reference evidence="2" key="2">
    <citation type="journal article" date="2014" name="ISME J.">
        <title>Microbial stratification in low pH oxic and suboxic macroscopic growths along an acid mine drainage.</title>
        <authorList>
            <person name="Mendez-Garcia C."/>
            <person name="Mesa V."/>
            <person name="Sprenger R.R."/>
            <person name="Richter M."/>
            <person name="Diez M.S."/>
            <person name="Solano J."/>
            <person name="Bargiela R."/>
            <person name="Golyshina O.V."/>
            <person name="Manteca A."/>
            <person name="Ramos J.L."/>
            <person name="Gallego J.R."/>
            <person name="Llorente I."/>
            <person name="Martins Dos Santos V.A."/>
            <person name="Jensen O.N."/>
            <person name="Pelaez A.I."/>
            <person name="Sanchez J."/>
            <person name="Ferrer M."/>
        </authorList>
    </citation>
    <scope>NUCLEOTIDE SEQUENCE</scope>
</reference>
<evidence type="ECO:0000313" key="2">
    <source>
        <dbReference type="EMBL" id="EQD33100.1"/>
    </source>
</evidence>
<dbReference type="Pfam" id="PF10584">
    <property type="entry name" value="Proteasome_A_N"/>
    <property type="match status" value="1"/>
</dbReference>
<dbReference type="GO" id="GO:0019773">
    <property type="term" value="C:proteasome core complex, alpha-subunit complex"/>
    <property type="evidence" value="ECO:0007669"/>
    <property type="project" value="InterPro"/>
</dbReference>
<feature type="non-terminal residue" evidence="2">
    <location>
        <position position="25"/>
    </location>
</feature>
<dbReference type="EMBL" id="AUZZ01009647">
    <property type="protein sequence ID" value="EQD33100.1"/>
    <property type="molecule type" value="Genomic_DNA"/>
</dbReference>
<organism evidence="2">
    <name type="scientific">mine drainage metagenome</name>
    <dbReference type="NCBI Taxonomy" id="410659"/>
    <lineage>
        <taxon>unclassified sequences</taxon>
        <taxon>metagenomes</taxon>
        <taxon>ecological metagenomes</taxon>
    </lineage>
</organism>
<accession>T0ZTG0</accession>
<dbReference type="AlphaFoldDB" id="T0ZTG0"/>
<dbReference type="InterPro" id="IPR000426">
    <property type="entry name" value="Proteasome_asu_N"/>
</dbReference>
<gene>
    <name evidence="2" type="ORF">B2A_13336</name>
</gene>
<feature type="domain" description="Proteasome alpha-type subunits" evidence="1">
    <location>
        <begin position="8"/>
        <end position="25"/>
    </location>
</feature>
<proteinExistence type="predicted"/>
<protein>
    <recommendedName>
        <fullName evidence="1">Proteasome alpha-type subunits domain-containing protein</fullName>
    </recommendedName>
</protein>
<comment type="caution">
    <text evidence="2">The sequence shown here is derived from an EMBL/GenBank/DDBJ whole genome shotgun (WGS) entry which is preliminary data.</text>
</comment>
<sequence length="25" mass="3010">MYPNVQAYDRGVMFNPDGRLFQVEY</sequence>
<evidence type="ECO:0000259" key="1">
    <source>
        <dbReference type="Pfam" id="PF10584"/>
    </source>
</evidence>